<sequence length="103" mass="11449">MSENVVMGLIVNEDTTLTLAELSHACRVHAEWIVALVEEGILEPQGDMRTGWHFSGPNLRRARMAVHLQQDLGVNLAGAALALDLMDELESLRRQVAFLDRKS</sequence>
<evidence type="ECO:0000313" key="1">
    <source>
        <dbReference type="EMBL" id="VAX14554.1"/>
    </source>
</evidence>
<accession>A0A3B1BRT0</accession>
<dbReference type="AlphaFoldDB" id="A0A3B1BRT0"/>
<protein>
    <recommendedName>
        <fullName evidence="2">MerR family transcriptional regulator</fullName>
    </recommendedName>
</protein>
<dbReference type="EMBL" id="UOFZ01000178">
    <property type="protein sequence ID" value="VAX14554.1"/>
    <property type="molecule type" value="Genomic_DNA"/>
</dbReference>
<reference evidence="1" key="1">
    <citation type="submission" date="2018-06" db="EMBL/GenBank/DDBJ databases">
        <authorList>
            <person name="Zhirakovskaya E."/>
        </authorList>
    </citation>
    <scope>NUCLEOTIDE SEQUENCE</scope>
</reference>
<evidence type="ECO:0008006" key="2">
    <source>
        <dbReference type="Google" id="ProtNLM"/>
    </source>
</evidence>
<dbReference type="Pfam" id="PF13591">
    <property type="entry name" value="MerR_2"/>
    <property type="match status" value="1"/>
</dbReference>
<gene>
    <name evidence="1" type="ORF">MNBD_GAMMA24-2723</name>
</gene>
<organism evidence="1">
    <name type="scientific">hydrothermal vent metagenome</name>
    <dbReference type="NCBI Taxonomy" id="652676"/>
    <lineage>
        <taxon>unclassified sequences</taxon>
        <taxon>metagenomes</taxon>
        <taxon>ecological metagenomes</taxon>
    </lineage>
</organism>
<name>A0A3B1BRT0_9ZZZZ</name>
<dbReference type="Gene3D" id="1.10.1660.10">
    <property type="match status" value="1"/>
</dbReference>
<proteinExistence type="predicted"/>